<dbReference type="Pfam" id="PF13508">
    <property type="entry name" value="Acetyltransf_7"/>
    <property type="match status" value="1"/>
</dbReference>
<sequence length="189" mass="20717">MPLPSPDLLIRLGTPADSAAIGQILADGWHQAYSGFMRESELGQRIDPGYRAQEVGTWLSTDFDPAKELLLVAEQDGNIGGFLAARLGDRNDVGSVARVTLLYVSPEQQGQGIGRQLLLEAAEWLKLHAPGPISIGAFEQNPFRSFYESIGGMVVETVMVRVDAREWPVVVYLWPSPEALQEGIRTKEV</sequence>
<dbReference type="EMBL" id="JBHOMY010000010">
    <property type="protein sequence ID" value="MFC1455830.1"/>
    <property type="molecule type" value="Genomic_DNA"/>
</dbReference>
<organism evidence="2 3">
    <name type="scientific">Microvirga arabica</name>
    <dbReference type="NCBI Taxonomy" id="1128671"/>
    <lineage>
        <taxon>Bacteria</taxon>
        <taxon>Pseudomonadati</taxon>
        <taxon>Pseudomonadota</taxon>
        <taxon>Alphaproteobacteria</taxon>
        <taxon>Hyphomicrobiales</taxon>
        <taxon>Methylobacteriaceae</taxon>
        <taxon>Microvirga</taxon>
    </lineage>
</organism>
<dbReference type="PANTHER" id="PTHR43072:SF60">
    <property type="entry name" value="L-2,4-DIAMINOBUTYRIC ACID ACETYLTRANSFERASE"/>
    <property type="match status" value="1"/>
</dbReference>
<dbReference type="EC" id="2.3.1.-" evidence="2"/>
<feature type="domain" description="N-acetyltransferase" evidence="1">
    <location>
        <begin position="8"/>
        <end position="178"/>
    </location>
</feature>
<dbReference type="Gene3D" id="3.40.630.30">
    <property type="match status" value="1"/>
</dbReference>
<proteinExistence type="predicted"/>
<dbReference type="InterPro" id="IPR000182">
    <property type="entry name" value="GNAT_dom"/>
</dbReference>
<dbReference type="GO" id="GO:0016746">
    <property type="term" value="F:acyltransferase activity"/>
    <property type="evidence" value="ECO:0007669"/>
    <property type="project" value="UniProtKB-KW"/>
</dbReference>
<dbReference type="CDD" id="cd04301">
    <property type="entry name" value="NAT_SF"/>
    <property type="match status" value="1"/>
</dbReference>
<dbReference type="Proteomes" id="UP001593940">
    <property type="component" value="Unassembled WGS sequence"/>
</dbReference>
<keyword evidence="2" id="KW-0012">Acyltransferase</keyword>
<dbReference type="InterPro" id="IPR016181">
    <property type="entry name" value="Acyl_CoA_acyltransferase"/>
</dbReference>
<dbReference type="PANTHER" id="PTHR43072">
    <property type="entry name" value="N-ACETYLTRANSFERASE"/>
    <property type="match status" value="1"/>
</dbReference>
<keyword evidence="2" id="KW-0808">Transferase</keyword>
<accession>A0ABV6Y469</accession>
<dbReference type="SUPFAM" id="SSF55729">
    <property type="entry name" value="Acyl-CoA N-acyltransferases (Nat)"/>
    <property type="match status" value="1"/>
</dbReference>
<keyword evidence="3" id="KW-1185">Reference proteome</keyword>
<protein>
    <submittedName>
        <fullName evidence="2">GNAT family N-acetyltransferase</fullName>
        <ecNumber evidence="2">2.3.1.-</ecNumber>
    </submittedName>
</protein>
<dbReference type="PROSITE" id="PS51186">
    <property type="entry name" value="GNAT"/>
    <property type="match status" value="1"/>
</dbReference>
<evidence type="ECO:0000259" key="1">
    <source>
        <dbReference type="PROSITE" id="PS51186"/>
    </source>
</evidence>
<comment type="caution">
    <text evidence="2">The sequence shown here is derived from an EMBL/GenBank/DDBJ whole genome shotgun (WGS) entry which is preliminary data.</text>
</comment>
<dbReference type="RefSeq" id="WP_377028861.1">
    <property type="nucleotide sequence ID" value="NZ_JBHOMY010000010.1"/>
</dbReference>
<gene>
    <name evidence="2" type="ORF">ACETIH_03645</name>
</gene>
<reference evidence="2 3" key="1">
    <citation type="submission" date="2024-09" db="EMBL/GenBank/DDBJ databases">
        <title>Nodulacao em especies de Leguminosae Basais da Amazonia e Caracterizacao dos Rizobios e Bacterias Associadas aos Nodulos.</title>
        <authorList>
            <person name="Jambeiro I.C.A."/>
            <person name="Lopes I.S."/>
            <person name="Aguiar E.R.G.R."/>
            <person name="Santos A.F.J."/>
            <person name="Dos Santos J.M.F."/>
            <person name="Gross E."/>
        </authorList>
    </citation>
    <scope>NUCLEOTIDE SEQUENCE [LARGE SCALE GENOMIC DNA]</scope>
    <source>
        <strain evidence="2 3">BRUESC1165</strain>
    </source>
</reference>
<evidence type="ECO:0000313" key="2">
    <source>
        <dbReference type="EMBL" id="MFC1455830.1"/>
    </source>
</evidence>
<evidence type="ECO:0000313" key="3">
    <source>
        <dbReference type="Proteomes" id="UP001593940"/>
    </source>
</evidence>
<name>A0ABV6Y469_9HYPH</name>